<feature type="non-terminal residue" evidence="1">
    <location>
        <position position="1"/>
    </location>
</feature>
<evidence type="ECO:0000313" key="1">
    <source>
        <dbReference type="EMBL" id="KAJ2791207.1"/>
    </source>
</evidence>
<evidence type="ECO:0000313" key="2">
    <source>
        <dbReference type="Proteomes" id="UP001140087"/>
    </source>
</evidence>
<feature type="non-terminal residue" evidence="1">
    <location>
        <position position="132"/>
    </location>
</feature>
<reference evidence="1" key="1">
    <citation type="submission" date="2022-07" db="EMBL/GenBank/DDBJ databases">
        <title>Phylogenomic reconstructions and comparative analyses of Kickxellomycotina fungi.</title>
        <authorList>
            <person name="Reynolds N.K."/>
            <person name="Stajich J.E."/>
            <person name="Barry K."/>
            <person name="Grigoriev I.V."/>
            <person name="Crous P."/>
            <person name="Smith M.E."/>
        </authorList>
    </citation>
    <scope>NUCLEOTIDE SEQUENCE</scope>
    <source>
        <strain evidence="1">BCRC 34780</strain>
    </source>
</reference>
<proteinExistence type="predicted"/>
<keyword evidence="2" id="KW-1185">Reference proteome</keyword>
<dbReference type="Proteomes" id="UP001140087">
    <property type="component" value="Unassembled WGS sequence"/>
</dbReference>
<organism evidence="1 2">
    <name type="scientific">Coemansia helicoidea</name>
    <dbReference type="NCBI Taxonomy" id="1286919"/>
    <lineage>
        <taxon>Eukaryota</taxon>
        <taxon>Fungi</taxon>
        <taxon>Fungi incertae sedis</taxon>
        <taxon>Zoopagomycota</taxon>
        <taxon>Kickxellomycotina</taxon>
        <taxon>Kickxellomycetes</taxon>
        <taxon>Kickxellales</taxon>
        <taxon>Kickxellaceae</taxon>
        <taxon>Coemansia</taxon>
    </lineage>
</organism>
<comment type="caution">
    <text evidence="1">The sequence shown here is derived from an EMBL/GenBank/DDBJ whole genome shotgun (WGS) entry which is preliminary data.</text>
</comment>
<protein>
    <submittedName>
        <fullName evidence="1">Uncharacterized protein</fullName>
    </submittedName>
</protein>
<dbReference type="EMBL" id="JANBUN010003346">
    <property type="protein sequence ID" value="KAJ2791207.1"/>
    <property type="molecule type" value="Genomic_DNA"/>
</dbReference>
<accession>A0ACC1KJZ0</accession>
<sequence>HRSRRRSRRRSLRRSCTTGRPTSATRHGLPSGSQEPPTPCSRAPCASRRSALCASTTSASRASTARARLRTAAPSRTSCMCLASAAAWSPPRTERHKGARCSGSLSAQSAAPAWASWTRMAHTTCLRSSPAP</sequence>
<name>A0ACC1KJZ0_9FUNG</name>
<gene>
    <name evidence="1" type="ORF">H4R21_006358</name>
</gene>